<organism evidence="2 3">
    <name type="scientific">Acetitomaculum ruminis DSM 5522</name>
    <dbReference type="NCBI Taxonomy" id="1120918"/>
    <lineage>
        <taxon>Bacteria</taxon>
        <taxon>Bacillati</taxon>
        <taxon>Bacillota</taxon>
        <taxon>Clostridia</taxon>
        <taxon>Lachnospirales</taxon>
        <taxon>Lachnospiraceae</taxon>
        <taxon>Acetitomaculum</taxon>
    </lineage>
</organism>
<dbReference type="Proteomes" id="UP000198838">
    <property type="component" value="Unassembled WGS sequence"/>
</dbReference>
<gene>
    <name evidence="2" type="ORF">SAMN05216249_104187</name>
</gene>
<dbReference type="AlphaFoldDB" id="A0A1I0WPZ7"/>
<evidence type="ECO:0000313" key="2">
    <source>
        <dbReference type="EMBL" id="SFA90487.1"/>
    </source>
</evidence>
<evidence type="ECO:0000259" key="1">
    <source>
        <dbReference type="PROSITE" id="PS51186"/>
    </source>
</evidence>
<dbReference type="InterPro" id="IPR051531">
    <property type="entry name" value="N-acetyltransferase"/>
</dbReference>
<dbReference type="InterPro" id="IPR016181">
    <property type="entry name" value="Acyl_CoA_acyltransferase"/>
</dbReference>
<reference evidence="2 3" key="1">
    <citation type="submission" date="2016-10" db="EMBL/GenBank/DDBJ databases">
        <authorList>
            <person name="de Groot N.N."/>
        </authorList>
    </citation>
    <scope>NUCLEOTIDE SEQUENCE [LARGE SCALE GENOMIC DNA]</scope>
    <source>
        <strain evidence="2 3">DSM 5522</strain>
    </source>
</reference>
<feature type="domain" description="N-acetyltransferase" evidence="1">
    <location>
        <begin position="16"/>
        <end position="183"/>
    </location>
</feature>
<keyword evidence="2" id="KW-0808">Transferase</keyword>
<dbReference type="PANTHER" id="PTHR43792">
    <property type="entry name" value="GNAT FAMILY, PUTATIVE (AFU_ORTHOLOGUE AFUA_3G00765)-RELATED-RELATED"/>
    <property type="match status" value="1"/>
</dbReference>
<proteinExistence type="predicted"/>
<dbReference type="Pfam" id="PF13302">
    <property type="entry name" value="Acetyltransf_3"/>
    <property type="match status" value="1"/>
</dbReference>
<name>A0A1I0WPZ7_9FIRM</name>
<dbReference type="Gene3D" id="3.40.630.30">
    <property type="match status" value="1"/>
</dbReference>
<dbReference type="GO" id="GO:0016747">
    <property type="term" value="F:acyltransferase activity, transferring groups other than amino-acyl groups"/>
    <property type="evidence" value="ECO:0007669"/>
    <property type="project" value="InterPro"/>
</dbReference>
<dbReference type="EMBL" id="FOJY01000004">
    <property type="protein sequence ID" value="SFA90487.1"/>
    <property type="molecule type" value="Genomic_DNA"/>
</dbReference>
<dbReference type="SUPFAM" id="SSF55729">
    <property type="entry name" value="Acyl-CoA N-acyltransferases (Nat)"/>
    <property type="match status" value="1"/>
</dbReference>
<dbReference type="STRING" id="1120918.SAMN05216249_104187"/>
<dbReference type="PROSITE" id="PS51186">
    <property type="entry name" value="GNAT"/>
    <property type="match status" value="1"/>
</dbReference>
<protein>
    <submittedName>
        <fullName evidence="2">Ribosomal-protein-alanine N-acetyltransferase</fullName>
    </submittedName>
</protein>
<dbReference type="PANTHER" id="PTHR43792:SF1">
    <property type="entry name" value="N-ACETYLTRANSFERASE DOMAIN-CONTAINING PROTEIN"/>
    <property type="match status" value="1"/>
</dbReference>
<dbReference type="InterPro" id="IPR000182">
    <property type="entry name" value="GNAT_dom"/>
</dbReference>
<keyword evidence="3" id="KW-1185">Reference proteome</keyword>
<evidence type="ECO:0000313" key="3">
    <source>
        <dbReference type="Proteomes" id="UP000198838"/>
    </source>
</evidence>
<sequence>MALKHCGTVRLETGRLILRQFTITGAEAMYKNWASDPEVTKYLTWPPHVNVAVSKAVLEDWIKSYNQKNYYQWAIILKSNGDEPIGSISAVGMNDDVGMIHIGYCIGRNWWHQGIMSEALKAVMEFFFERVEANRIESRHDPNNPHSGMVMKKCGMKYEGRLRSSDRNNQGICDADWYALLRDER</sequence>
<accession>A0A1I0WPZ7</accession>